<evidence type="ECO:0000313" key="3">
    <source>
        <dbReference type="Proteomes" id="UP000789375"/>
    </source>
</evidence>
<sequence>MREKLGTESESKKRYKTVSSTKDIPQAISEDASLHYAIAFEETIIPDPSPEIEHSRTKSEESEIQYSASPSANSLLEDDISK</sequence>
<name>A0A9N8V9S3_FUNMO</name>
<feature type="compositionally biased region" description="Basic and acidic residues" evidence="1">
    <location>
        <begin position="1"/>
        <end position="12"/>
    </location>
</feature>
<evidence type="ECO:0000256" key="1">
    <source>
        <dbReference type="SAM" id="MobiDB-lite"/>
    </source>
</evidence>
<feature type="region of interest" description="Disordered" evidence="1">
    <location>
        <begin position="45"/>
        <end position="82"/>
    </location>
</feature>
<reference evidence="2" key="1">
    <citation type="submission" date="2021-06" db="EMBL/GenBank/DDBJ databases">
        <authorList>
            <person name="Kallberg Y."/>
            <person name="Tangrot J."/>
            <person name="Rosling A."/>
        </authorList>
    </citation>
    <scope>NUCLEOTIDE SEQUENCE</scope>
    <source>
        <strain evidence="2">87-6 pot B 2015</strain>
    </source>
</reference>
<feature type="region of interest" description="Disordered" evidence="1">
    <location>
        <begin position="1"/>
        <end position="22"/>
    </location>
</feature>
<feature type="compositionally biased region" description="Basic and acidic residues" evidence="1">
    <location>
        <begin position="51"/>
        <end position="61"/>
    </location>
</feature>
<dbReference type="EMBL" id="CAJVPP010000157">
    <property type="protein sequence ID" value="CAG8448870.1"/>
    <property type="molecule type" value="Genomic_DNA"/>
</dbReference>
<protein>
    <submittedName>
        <fullName evidence="2">15811_t:CDS:1</fullName>
    </submittedName>
</protein>
<keyword evidence="3" id="KW-1185">Reference proteome</keyword>
<dbReference type="AlphaFoldDB" id="A0A9N8V9S3"/>
<dbReference type="Proteomes" id="UP000789375">
    <property type="component" value="Unassembled WGS sequence"/>
</dbReference>
<feature type="compositionally biased region" description="Polar residues" evidence="1">
    <location>
        <begin position="64"/>
        <end position="74"/>
    </location>
</feature>
<organism evidence="2 3">
    <name type="scientific">Funneliformis mosseae</name>
    <name type="common">Endomycorrhizal fungus</name>
    <name type="synonym">Glomus mosseae</name>
    <dbReference type="NCBI Taxonomy" id="27381"/>
    <lineage>
        <taxon>Eukaryota</taxon>
        <taxon>Fungi</taxon>
        <taxon>Fungi incertae sedis</taxon>
        <taxon>Mucoromycota</taxon>
        <taxon>Glomeromycotina</taxon>
        <taxon>Glomeromycetes</taxon>
        <taxon>Glomerales</taxon>
        <taxon>Glomeraceae</taxon>
        <taxon>Funneliformis</taxon>
    </lineage>
</organism>
<gene>
    <name evidence="2" type="ORF">FMOSSE_LOCUS1369</name>
</gene>
<accession>A0A9N8V9S3</accession>
<evidence type="ECO:0000313" key="2">
    <source>
        <dbReference type="EMBL" id="CAG8448870.1"/>
    </source>
</evidence>
<comment type="caution">
    <text evidence="2">The sequence shown here is derived from an EMBL/GenBank/DDBJ whole genome shotgun (WGS) entry which is preliminary data.</text>
</comment>
<proteinExistence type="predicted"/>